<accession>A0AAD1U0C8</accession>
<proteinExistence type="predicted"/>
<dbReference type="Proteomes" id="UP001295684">
    <property type="component" value="Unassembled WGS sequence"/>
</dbReference>
<comment type="caution">
    <text evidence="1">The sequence shown here is derived from an EMBL/GenBank/DDBJ whole genome shotgun (WGS) entry which is preliminary data.</text>
</comment>
<dbReference type="EMBL" id="CAMPGE010000984">
    <property type="protein sequence ID" value="CAI2359751.1"/>
    <property type="molecule type" value="Genomic_DNA"/>
</dbReference>
<evidence type="ECO:0008006" key="3">
    <source>
        <dbReference type="Google" id="ProtNLM"/>
    </source>
</evidence>
<dbReference type="AlphaFoldDB" id="A0AAD1U0C8"/>
<name>A0AAD1U0C8_EUPCR</name>
<keyword evidence="2" id="KW-1185">Reference proteome</keyword>
<organism evidence="1 2">
    <name type="scientific">Euplotes crassus</name>
    <dbReference type="NCBI Taxonomy" id="5936"/>
    <lineage>
        <taxon>Eukaryota</taxon>
        <taxon>Sar</taxon>
        <taxon>Alveolata</taxon>
        <taxon>Ciliophora</taxon>
        <taxon>Intramacronucleata</taxon>
        <taxon>Spirotrichea</taxon>
        <taxon>Hypotrichia</taxon>
        <taxon>Euplotida</taxon>
        <taxon>Euplotidae</taxon>
        <taxon>Moneuplotes</taxon>
    </lineage>
</organism>
<gene>
    <name evidence="1" type="ORF">ECRASSUSDP1_LOCUS1045</name>
</gene>
<sequence length="237" mass="27282">MDLAIKLSNDYCFCIDSLNSFKVAQISGSKLYKDIFDNSSHPECVNLFAKKNSNFLKKLHPLKIGSSGAFKAYSKTKDATESCNQTQCESPSDSINRKGLLWEKVTTKVKCVESQQESSDFRKLPKMFDDSLCPEHLHTEAEGRLVGFYTQRERKNKIKHLRKRLLKHRQACPINKQYKGRSNAARSKVRLCGKFVKAELAEKYAVDDKVFHGRNKLIDKYVKQQDYQKVVEVLAEY</sequence>
<reference evidence="1" key="1">
    <citation type="submission" date="2023-07" db="EMBL/GenBank/DDBJ databases">
        <authorList>
            <consortium name="AG Swart"/>
            <person name="Singh M."/>
            <person name="Singh A."/>
            <person name="Seah K."/>
            <person name="Emmerich C."/>
        </authorList>
    </citation>
    <scope>NUCLEOTIDE SEQUENCE</scope>
    <source>
        <strain evidence="1">DP1</strain>
    </source>
</reference>
<protein>
    <recommendedName>
        <fullName evidence="3">CCT domain-containing protein</fullName>
    </recommendedName>
</protein>
<evidence type="ECO:0000313" key="1">
    <source>
        <dbReference type="EMBL" id="CAI2359751.1"/>
    </source>
</evidence>
<evidence type="ECO:0000313" key="2">
    <source>
        <dbReference type="Proteomes" id="UP001295684"/>
    </source>
</evidence>